<dbReference type="GO" id="GO:0008360">
    <property type="term" value="P:regulation of cell shape"/>
    <property type="evidence" value="ECO:0007669"/>
    <property type="project" value="UniProtKB-KW"/>
</dbReference>
<dbReference type="Pfam" id="PF08245">
    <property type="entry name" value="Mur_ligase_M"/>
    <property type="match status" value="1"/>
</dbReference>
<dbReference type="Pfam" id="PF01225">
    <property type="entry name" value="Mur_ligase"/>
    <property type="match status" value="1"/>
</dbReference>
<keyword evidence="1 10" id="KW-0963">Cytoplasm</keyword>
<dbReference type="Proteomes" id="UP000886876">
    <property type="component" value="Unassembled WGS sequence"/>
</dbReference>
<keyword evidence="6 10" id="KW-0133">Cell shape</keyword>
<evidence type="ECO:0000256" key="4">
    <source>
        <dbReference type="ARBA" id="ARBA00022741"/>
    </source>
</evidence>
<keyword evidence="3 10" id="KW-0132">Cell division</keyword>
<keyword evidence="7 10" id="KW-0573">Peptidoglycan synthesis</keyword>
<dbReference type="EC" id="6.3.2.10" evidence="10 11"/>
<dbReference type="EMBL" id="DVJS01000168">
    <property type="protein sequence ID" value="HIS97642.1"/>
    <property type="molecule type" value="Genomic_DNA"/>
</dbReference>
<accession>A0A9D1G620</accession>
<dbReference type="GO" id="GO:0005524">
    <property type="term" value="F:ATP binding"/>
    <property type="evidence" value="ECO:0007669"/>
    <property type="project" value="UniProtKB-UniRule"/>
</dbReference>
<evidence type="ECO:0000259" key="13">
    <source>
        <dbReference type="Pfam" id="PF02875"/>
    </source>
</evidence>
<comment type="similarity">
    <text evidence="10">Belongs to the MurCDEF family. MurF subfamily.</text>
</comment>
<dbReference type="Gene3D" id="3.90.190.20">
    <property type="entry name" value="Mur ligase, C-terminal domain"/>
    <property type="match status" value="1"/>
</dbReference>
<dbReference type="HAMAP" id="MF_02019">
    <property type="entry name" value="MurF"/>
    <property type="match status" value="1"/>
</dbReference>
<comment type="subcellular location">
    <subcellularLocation>
        <location evidence="10 11">Cytoplasm</location>
    </subcellularLocation>
</comment>
<dbReference type="GO" id="GO:0071555">
    <property type="term" value="P:cell wall organization"/>
    <property type="evidence" value="ECO:0007669"/>
    <property type="project" value="UniProtKB-KW"/>
</dbReference>
<dbReference type="SUPFAM" id="SSF53244">
    <property type="entry name" value="MurD-like peptide ligases, peptide-binding domain"/>
    <property type="match status" value="1"/>
</dbReference>
<keyword evidence="9 10" id="KW-0961">Cell wall biogenesis/degradation</keyword>
<dbReference type="GO" id="GO:0051301">
    <property type="term" value="P:cell division"/>
    <property type="evidence" value="ECO:0007669"/>
    <property type="project" value="UniProtKB-KW"/>
</dbReference>
<evidence type="ECO:0000256" key="8">
    <source>
        <dbReference type="ARBA" id="ARBA00023306"/>
    </source>
</evidence>
<organism evidence="15 16">
    <name type="scientific">Candidatus Scatomorpha pullistercoris</name>
    <dbReference type="NCBI Taxonomy" id="2840929"/>
    <lineage>
        <taxon>Bacteria</taxon>
        <taxon>Bacillati</taxon>
        <taxon>Bacillota</taxon>
        <taxon>Clostridia</taxon>
        <taxon>Eubacteriales</taxon>
        <taxon>Candidatus Scatomorpha</taxon>
    </lineage>
</organism>
<reference evidence="15" key="2">
    <citation type="journal article" date="2021" name="PeerJ">
        <title>Extensive microbial diversity within the chicken gut microbiome revealed by metagenomics and culture.</title>
        <authorList>
            <person name="Gilroy R."/>
            <person name="Ravi A."/>
            <person name="Getino M."/>
            <person name="Pursley I."/>
            <person name="Horton D.L."/>
            <person name="Alikhan N.F."/>
            <person name="Baker D."/>
            <person name="Gharbi K."/>
            <person name="Hall N."/>
            <person name="Watson M."/>
            <person name="Adriaenssens E.M."/>
            <person name="Foster-Nyarko E."/>
            <person name="Jarju S."/>
            <person name="Secka A."/>
            <person name="Antonio M."/>
            <person name="Oren A."/>
            <person name="Chaudhuri R.R."/>
            <person name="La Ragione R."/>
            <person name="Hildebrand F."/>
            <person name="Pallen M.J."/>
        </authorList>
    </citation>
    <scope>NUCLEOTIDE SEQUENCE</scope>
    <source>
        <strain evidence="15">ChiHecec3B27-6122</strain>
    </source>
</reference>
<evidence type="ECO:0000256" key="1">
    <source>
        <dbReference type="ARBA" id="ARBA00022490"/>
    </source>
</evidence>
<evidence type="ECO:0000313" key="16">
    <source>
        <dbReference type="Proteomes" id="UP000886876"/>
    </source>
</evidence>
<dbReference type="Pfam" id="PF02875">
    <property type="entry name" value="Mur_ligase_C"/>
    <property type="match status" value="1"/>
</dbReference>
<evidence type="ECO:0000256" key="6">
    <source>
        <dbReference type="ARBA" id="ARBA00022960"/>
    </source>
</evidence>
<dbReference type="InterPro" id="IPR036565">
    <property type="entry name" value="Mur-like_cat_sf"/>
</dbReference>
<comment type="pathway">
    <text evidence="10 11">Cell wall biogenesis; peptidoglycan biosynthesis.</text>
</comment>
<dbReference type="InterPro" id="IPR036615">
    <property type="entry name" value="Mur_ligase_C_dom_sf"/>
</dbReference>
<dbReference type="SUPFAM" id="SSF63418">
    <property type="entry name" value="MurE/MurF N-terminal domain"/>
    <property type="match status" value="1"/>
</dbReference>
<evidence type="ECO:0000313" key="15">
    <source>
        <dbReference type="EMBL" id="HIS97642.1"/>
    </source>
</evidence>
<dbReference type="GO" id="GO:0005737">
    <property type="term" value="C:cytoplasm"/>
    <property type="evidence" value="ECO:0007669"/>
    <property type="project" value="UniProtKB-SubCell"/>
</dbReference>
<keyword evidence="2 10" id="KW-0436">Ligase</keyword>
<dbReference type="AlphaFoldDB" id="A0A9D1G620"/>
<keyword evidence="5 10" id="KW-0067">ATP-binding</keyword>
<keyword evidence="4 10" id="KW-0547">Nucleotide-binding</keyword>
<evidence type="ECO:0000256" key="10">
    <source>
        <dbReference type="HAMAP-Rule" id="MF_02019"/>
    </source>
</evidence>
<evidence type="ECO:0000256" key="7">
    <source>
        <dbReference type="ARBA" id="ARBA00022984"/>
    </source>
</evidence>
<evidence type="ECO:0000259" key="12">
    <source>
        <dbReference type="Pfam" id="PF01225"/>
    </source>
</evidence>
<dbReference type="InterPro" id="IPR004101">
    <property type="entry name" value="Mur_ligase_C"/>
</dbReference>
<comment type="catalytic activity">
    <reaction evidence="10 11">
        <text>D-alanyl-D-alanine + UDP-N-acetyl-alpha-D-muramoyl-L-alanyl-gamma-D-glutamyl-meso-2,6-diaminopimelate + ATP = UDP-N-acetyl-alpha-D-muramoyl-L-alanyl-gamma-D-glutamyl-meso-2,6-diaminopimeloyl-D-alanyl-D-alanine + ADP + phosphate + H(+)</text>
        <dbReference type="Rhea" id="RHEA:28374"/>
        <dbReference type="ChEBI" id="CHEBI:15378"/>
        <dbReference type="ChEBI" id="CHEBI:30616"/>
        <dbReference type="ChEBI" id="CHEBI:43474"/>
        <dbReference type="ChEBI" id="CHEBI:57822"/>
        <dbReference type="ChEBI" id="CHEBI:61386"/>
        <dbReference type="ChEBI" id="CHEBI:83905"/>
        <dbReference type="ChEBI" id="CHEBI:456216"/>
        <dbReference type="EC" id="6.3.2.10"/>
    </reaction>
</comment>
<dbReference type="Gene3D" id="3.40.1190.10">
    <property type="entry name" value="Mur-like, catalytic domain"/>
    <property type="match status" value="1"/>
</dbReference>
<dbReference type="NCBIfam" id="TIGR01143">
    <property type="entry name" value="murF"/>
    <property type="match status" value="1"/>
</dbReference>
<evidence type="ECO:0000259" key="14">
    <source>
        <dbReference type="Pfam" id="PF08245"/>
    </source>
</evidence>
<gene>
    <name evidence="10" type="primary">murF</name>
    <name evidence="15" type="ORF">IAD42_06680</name>
</gene>
<dbReference type="InterPro" id="IPR005863">
    <property type="entry name" value="UDP-N-AcMur_synth"/>
</dbReference>
<feature type="domain" description="Mur ligase N-terminal catalytic" evidence="12">
    <location>
        <begin position="33"/>
        <end position="96"/>
    </location>
</feature>
<dbReference type="InterPro" id="IPR000713">
    <property type="entry name" value="Mur_ligase_N"/>
</dbReference>
<dbReference type="InterPro" id="IPR051046">
    <property type="entry name" value="MurCDEF_CellWall_CoF430Synth"/>
</dbReference>
<dbReference type="PANTHER" id="PTHR43024">
    <property type="entry name" value="UDP-N-ACETYLMURAMOYL-TRIPEPTIDE--D-ALANYL-D-ALANINE LIGASE"/>
    <property type="match status" value="1"/>
</dbReference>
<comment type="caution">
    <text evidence="15">The sequence shown here is derived from an EMBL/GenBank/DDBJ whole genome shotgun (WGS) entry which is preliminary data.</text>
</comment>
<evidence type="ECO:0000256" key="3">
    <source>
        <dbReference type="ARBA" id="ARBA00022618"/>
    </source>
</evidence>
<proteinExistence type="inferred from homology"/>
<sequence>MIDMTVQKVAAAVGGQLHGSGGERAVLGAVRDNREVQPGLMFCALPGARRDGHEFIEAALESGAPCCLAQRVPEGVAGPVITVPDVAKAMARLAEHCRGQVKAPVVGITGSSGKTTAKEMCARVLSRRFNTLKTEKNFNNELGVPLTIFRIMPETEAAVVELGISDFGEMSRLGAMARPDIAVYTLIGRSHLEALGDRRGVLRAKTELLDYMPDDGLVVVNGDDDLLAGLECRQRKLSFGLGAGCDLRAEDYRCLGAEGSEFTIVGCGRRIETRVSAYGRHMVYAALSAAAVGIELGVPDADIARGIADYEPVGRRASVIETGKITIVDDCYNANPDSTQMAIRSASDLGGRLVCILGDMLELGERSEEFHAETGLLARQAGAVLLTAGERAAAMGGRHYESKGALIADLGNVIMPGDRVLVKASHSMAFEEITEALKLI</sequence>
<keyword evidence="8 10" id="KW-0131">Cell cycle</keyword>
<dbReference type="InterPro" id="IPR035911">
    <property type="entry name" value="MurE/MurF_N"/>
</dbReference>
<evidence type="ECO:0000256" key="11">
    <source>
        <dbReference type="RuleBase" id="RU004136"/>
    </source>
</evidence>
<dbReference type="PANTHER" id="PTHR43024:SF1">
    <property type="entry name" value="UDP-N-ACETYLMURAMOYL-TRIPEPTIDE--D-ALANYL-D-ALANINE LIGASE"/>
    <property type="match status" value="1"/>
</dbReference>
<evidence type="ECO:0000256" key="5">
    <source>
        <dbReference type="ARBA" id="ARBA00022840"/>
    </source>
</evidence>
<feature type="binding site" evidence="10">
    <location>
        <begin position="110"/>
        <end position="116"/>
    </location>
    <ligand>
        <name>ATP</name>
        <dbReference type="ChEBI" id="CHEBI:30616"/>
    </ligand>
</feature>
<dbReference type="GO" id="GO:0047480">
    <property type="term" value="F:UDP-N-acetylmuramoyl-tripeptide-D-alanyl-D-alanine ligase activity"/>
    <property type="evidence" value="ECO:0007669"/>
    <property type="project" value="UniProtKB-UniRule"/>
</dbReference>
<evidence type="ECO:0000256" key="2">
    <source>
        <dbReference type="ARBA" id="ARBA00022598"/>
    </source>
</evidence>
<dbReference type="InterPro" id="IPR013221">
    <property type="entry name" value="Mur_ligase_cen"/>
</dbReference>
<feature type="domain" description="Mur ligase central" evidence="14">
    <location>
        <begin position="108"/>
        <end position="292"/>
    </location>
</feature>
<dbReference type="Gene3D" id="3.40.1390.10">
    <property type="entry name" value="MurE/MurF, N-terminal domain"/>
    <property type="match status" value="1"/>
</dbReference>
<evidence type="ECO:0000256" key="9">
    <source>
        <dbReference type="ARBA" id="ARBA00023316"/>
    </source>
</evidence>
<comment type="function">
    <text evidence="10 11">Involved in cell wall formation. Catalyzes the final step in the synthesis of UDP-N-acetylmuramoyl-pentapeptide, the precursor of murein.</text>
</comment>
<dbReference type="SUPFAM" id="SSF53623">
    <property type="entry name" value="MurD-like peptide ligases, catalytic domain"/>
    <property type="match status" value="1"/>
</dbReference>
<name>A0A9D1G620_9FIRM</name>
<feature type="domain" description="Mur ligase C-terminal" evidence="13">
    <location>
        <begin position="315"/>
        <end position="425"/>
    </location>
</feature>
<reference evidence="15" key="1">
    <citation type="submission" date="2020-10" db="EMBL/GenBank/DDBJ databases">
        <authorList>
            <person name="Gilroy R."/>
        </authorList>
    </citation>
    <scope>NUCLEOTIDE SEQUENCE</scope>
    <source>
        <strain evidence="15">ChiHecec3B27-6122</strain>
    </source>
</reference>
<protein>
    <recommendedName>
        <fullName evidence="10 11">UDP-N-acetylmuramoyl-tripeptide--D-alanyl-D-alanine ligase</fullName>
        <ecNumber evidence="10 11">6.3.2.10</ecNumber>
    </recommendedName>
    <alternativeName>
        <fullName evidence="10">D-alanyl-D-alanine-adding enzyme</fullName>
    </alternativeName>
</protein>
<dbReference type="GO" id="GO:0009252">
    <property type="term" value="P:peptidoglycan biosynthetic process"/>
    <property type="evidence" value="ECO:0007669"/>
    <property type="project" value="UniProtKB-UniRule"/>
</dbReference>